<sequence length="74" mass="8297">MTKLLFVFWLTNCPKIVELITHIFLLLGFLSFVGAPPNGGGGRFTSAPRRSLMTDELVKFIKEGTQSTRIKVKQ</sequence>
<name>A0ACB9WFD7_CHAAC</name>
<comment type="caution">
    <text evidence="1">The sequence shown here is derived from an EMBL/GenBank/DDBJ whole genome shotgun (WGS) entry which is preliminary data.</text>
</comment>
<dbReference type="EMBL" id="CM043800">
    <property type="protein sequence ID" value="KAI4811460.1"/>
    <property type="molecule type" value="Genomic_DNA"/>
</dbReference>
<reference evidence="1" key="1">
    <citation type="submission" date="2022-05" db="EMBL/GenBank/DDBJ databases">
        <title>Chromosome-level genome of Chaenocephalus aceratus.</title>
        <authorList>
            <person name="Park H."/>
        </authorList>
    </citation>
    <scope>NUCLEOTIDE SEQUENCE</scope>
    <source>
        <strain evidence="1">KU_202001</strain>
    </source>
</reference>
<proteinExistence type="predicted"/>
<evidence type="ECO:0000313" key="1">
    <source>
        <dbReference type="EMBL" id="KAI4811460.1"/>
    </source>
</evidence>
<evidence type="ECO:0000313" key="2">
    <source>
        <dbReference type="Proteomes" id="UP001057452"/>
    </source>
</evidence>
<organism evidence="1 2">
    <name type="scientific">Chaenocephalus aceratus</name>
    <name type="common">Blackfin icefish</name>
    <name type="synonym">Chaenichthys aceratus</name>
    <dbReference type="NCBI Taxonomy" id="36190"/>
    <lineage>
        <taxon>Eukaryota</taxon>
        <taxon>Metazoa</taxon>
        <taxon>Chordata</taxon>
        <taxon>Craniata</taxon>
        <taxon>Vertebrata</taxon>
        <taxon>Euteleostomi</taxon>
        <taxon>Actinopterygii</taxon>
        <taxon>Neopterygii</taxon>
        <taxon>Teleostei</taxon>
        <taxon>Neoteleostei</taxon>
        <taxon>Acanthomorphata</taxon>
        <taxon>Eupercaria</taxon>
        <taxon>Perciformes</taxon>
        <taxon>Notothenioidei</taxon>
        <taxon>Channichthyidae</taxon>
        <taxon>Chaenocephalus</taxon>
    </lineage>
</organism>
<keyword evidence="2" id="KW-1185">Reference proteome</keyword>
<gene>
    <name evidence="1" type="ORF">KUCAC02_014369</name>
</gene>
<accession>A0ACB9WFD7</accession>
<dbReference type="Proteomes" id="UP001057452">
    <property type="component" value="Chromosome 16"/>
</dbReference>
<protein>
    <submittedName>
        <fullName evidence="1">Uncharacterized protein</fullName>
    </submittedName>
</protein>